<keyword evidence="6" id="KW-0963">Cytoplasm</keyword>
<dbReference type="GO" id="GO:0006801">
    <property type="term" value="P:superoxide metabolic process"/>
    <property type="evidence" value="ECO:0007669"/>
    <property type="project" value="InterPro"/>
</dbReference>
<dbReference type="GO" id="GO:0005737">
    <property type="term" value="C:cytoplasm"/>
    <property type="evidence" value="ECO:0007669"/>
    <property type="project" value="UniProtKB-SubCell"/>
</dbReference>
<dbReference type="CDD" id="cd00371">
    <property type="entry name" value="HMA"/>
    <property type="match status" value="1"/>
</dbReference>
<dbReference type="SUPFAM" id="SSF49329">
    <property type="entry name" value="Cu,Zn superoxide dismutase-like"/>
    <property type="match status" value="1"/>
</dbReference>
<dbReference type="PANTHER" id="PTHR10003">
    <property type="entry name" value="SUPEROXIDE DISMUTASE CU-ZN -RELATED"/>
    <property type="match status" value="1"/>
</dbReference>
<evidence type="ECO:0000256" key="6">
    <source>
        <dbReference type="ARBA" id="ARBA00022490"/>
    </source>
</evidence>
<comment type="caution">
    <text evidence="10">The sequence shown here is derived from an EMBL/GenBank/DDBJ whole genome shotgun (WGS) entry which is preliminary data.</text>
</comment>
<dbReference type="InterPro" id="IPR036163">
    <property type="entry name" value="HMA_dom_sf"/>
</dbReference>
<dbReference type="PROSITE" id="PS50846">
    <property type="entry name" value="HMA_2"/>
    <property type="match status" value="1"/>
</dbReference>
<reference evidence="10 11" key="1">
    <citation type="journal article" date="2016" name="Front. Microbiol.">
        <title>Genome and transcriptome sequences reveal the specific parasitism of the nematophagous Purpureocillium lilacinum 36-1.</title>
        <authorList>
            <person name="Xie J."/>
            <person name="Li S."/>
            <person name="Mo C."/>
            <person name="Xiao X."/>
            <person name="Peng D."/>
            <person name="Wang G."/>
            <person name="Xiao Y."/>
        </authorList>
    </citation>
    <scope>NUCLEOTIDE SEQUENCE [LARGE SCALE GENOMIC DNA]</scope>
    <source>
        <strain evidence="10 11">36-1</strain>
    </source>
</reference>
<name>A0A2U3EPX5_PURLI</name>
<comment type="similarity">
    <text evidence="4">Belongs to the CCS1 family.</text>
</comment>
<dbReference type="Gene3D" id="3.30.70.100">
    <property type="match status" value="1"/>
</dbReference>
<dbReference type="EMBL" id="LCWV01000001">
    <property type="protein sequence ID" value="PWI76545.1"/>
    <property type="molecule type" value="Genomic_DNA"/>
</dbReference>
<dbReference type="FunFam" id="3.30.70.100:FF:000038">
    <property type="entry name" value="Superoxide dismutase 1 copper chaperone"/>
    <property type="match status" value="1"/>
</dbReference>
<evidence type="ECO:0000259" key="9">
    <source>
        <dbReference type="PROSITE" id="PS50846"/>
    </source>
</evidence>
<protein>
    <recommendedName>
        <fullName evidence="5">Superoxide dismutase 1 copper chaperone</fullName>
    </recommendedName>
</protein>
<comment type="cofactor">
    <cofactor evidence="1">
        <name>Cu(2+)</name>
        <dbReference type="ChEBI" id="CHEBI:29036"/>
    </cofactor>
</comment>
<evidence type="ECO:0000256" key="4">
    <source>
        <dbReference type="ARBA" id="ARBA00010636"/>
    </source>
</evidence>
<dbReference type="GO" id="GO:0005507">
    <property type="term" value="F:copper ion binding"/>
    <property type="evidence" value="ECO:0007669"/>
    <property type="project" value="InterPro"/>
</dbReference>
<sequence length="348" mass="37535">MGRSVLPQLPGSHDVAIALKLRACPTARHGFYRAWASLSGVGFQSTTALKHHLKMSLLRGAFPRVALASSLGLLAGYSLYRYKTAPHRLYEQGKTIGDMTVKHSFQTQFAVPLSCEGCVTAVSDQLYKLGGITKVEGNLQDQLISVEGSAAPSAIVEAIQATGRDAILRGSGASDSAAVSILETFADRDERHDNDDQDRDVRGLARMVQVSPERTLVDLTVRGVAPGTYRATIRAYGDLKDGATSTGPVWSGDNGQDKGTLGVVRVGEDGRGAAFVDHPFQIWEVIGHAMVLTRQDEEASKPLHNDENTVVGVIARSAGMWENDKTVCSCTGKTLWEERKDELKKGML</sequence>
<dbReference type="InterPro" id="IPR036423">
    <property type="entry name" value="SOD-like_Cu/Zn_dom_sf"/>
</dbReference>
<keyword evidence="8" id="KW-1015">Disulfide bond</keyword>
<evidence type="ECO:0000256" key="7">
    <source>
        <dbReference type="ARBA" id="ARBA00022723"/>
    </source>
</evidence>
<evidence type="ECO:0000256" key="5">
    <source>
        <dbReference type="ARBA" id="ARBA00016103"/>
    </source>
</evidence>
<dbReference type="Proteomes" id="UP000245956">
    <property type="component" value="Unassembled WGS sequence"/>
</dbReference>
<dbReference type="InterPro" id="IPR024134">
    <property type="entry name" value="SOD_Cu/Zn_/chaperone"/>
</dbReference>
<gene>
    <name evidence="10" type="ORF">PCL_03739</name>
</gene>
<comment type="function">
    <text evidence="2">Destroys radicals which are normally produced within the cells and which are toxic to biological systems.</text>
</comment>
<dbReference type="InterPro" id="IPR006121">
    <property type="entry name" value="HMA_dom"/>
</dbReference>
<evidence type="ECO:0000313" key="11">
    <source>
        <dbReference type="Proteomes" id="UP000245956"/>
    </source>
</evidence>
<dbReference type="Pfam" id="PF00403">
    <property type="entry name" value="HMA"/>
    <property type="match status" value="1"/>
</dbReference>
<evidence type="ECO:0000313" key="10">
    <source>
        <dbReference type="EMBL" id="PWI76545.1"/>
    </source>
</evidence>
<feature type="domain" description="HMA" evidence="9">
    <location>
        <begin position="104"/>
        <end position="167"/>
    </location>
</feature>
<proteinExistence type="inferred from homology"/>
<evidence type="ECO:0000256" key="2">
    <source>
        <dbReference type="ARBA" id="ARBA00003917"/>
    </source>
</evidence>
<evidence type="ECO:0000256" key="8">
    <source>
        <dbReference type="ARBA" id="ARBA00023157"/>
    </source>
</evidence>
<dbReference type="Gene3D" id="2.60.40.200">
    <property type="entry name" value="Superoxide dismutase, copper/zinc binding domain"/>
    <property type="match status" value="1"/>
</dbReference>
<accession>A0A2U3EPX5</accession>
<evidence type="ECO:0000256" key="3">
    <source>
        <dbReference type="ARBA" id="ARBA00004496"/>
    </source>
</evidence>
<dbReference type="AlphaFoldDB" id="A0A2U3EPX5"/>
<comment type="subcellular location">
    <subcellularLocation>
        <location evidence="3">Cytoplasm</location>
    </subcellularLocation>
</comment>
<organism evidence="10 11">
    <name type="scientific">Purpureocillium lilacinum</name>
    <name type="common">Paecilomyces lilacinus</name>
    <dbReference type="NCBI Taxonomy" id="33203"/>
    <lineage>
        <taxon>Eukaryota</taxon>
        <taxon>Fungi</taxon>
        <taxon>Dikarya</taxon>
        <taxon>Ascomycota</taxon>
        <taxon>Pezizomycotina</taxon>
        <taxon>Sordariomycetes</taxon>
        <taxon>Hypocreomycetidae</taxon>
        <taxon>Hypocreales</taxon>
        <taxon>Ophiocordycipitaceae</taxon>
        <taxon>Purpureocillium</taxon>
    </lineage>
</organism>
<dbReference type="SUPFAM" id="SSF55008">
    <property type="entry name" value="HMA, heavy metal-associated domain"/>
    <property type="match status" value="1"/>
</dbReference>
<keyword evidence="7" id="KW-0479">Metal-binding</keyword>
<evidence type="ECO:0000256" key="1">
    <source>
        <dbReference type="ARBA" id="ARBA00001973"/>
    </source>
</evidence>